<keyword evidence="3" id="KW-1185">Reference proteome</keyword>
<organism evidence="2 3">
    <name type="scientific">Allacma fusca</name>
    <dbReference type="NCBI Taxonomy" id="39272"/>
    <lineage>
        <taxon>Eukaryota</taxon>
        <taxon>Metazoa</taxon>
        <taxon>Ecdysozoa</taxon>
        <taxon>Arthropoda</taxon>
        <taxon>Hexapoda</taxon>
        <taxon>Collembola</taxon>
        <taxon>Symphypleona</taxon>
        <taxon>Sminthuridae</taxon>
        <taxon>Allacma</taxon>
    </lineage>
</organism>
<feature type="compositionally biased region" description="Basic and acidic residues" evidence="1">
    <location>
        <begin position="39"/>
        <end position="55"/>
    </location>
</feature>
<name>A0A8J2J707_9HEXA</name>
<evidence type="ECO:0000256" key="1">
    <source>
        <dbReference type="SAM" id="MobiDB-lite"/>
    </source>
</evidence>
<sequence>MGTGFPIVSSDIGLWRSLKKLVRKGNDVAQKCGNPSEEGGGRRSAPRELGLRSERGKPRHVEYMFVVRGHVTRKSCFLLPRRGFRL</sequence>
<evidence type="ECO:0000313" key="2">
    <source>
        <dbReference type="EMBL" id="CAG7665875.1"/>
    </source>
</evidence>
<gene>
    <name evidence="2" type="ORF">AFUS01_LOCUS1639</name>
</gene>
<proteinExistence type="predicted"/>
<feature type="non-terminal residue" evidence="2">
    <location>
        <position position="86"/>
    </location>
</feature>
<dbReference type="AlphaFoldDB" id="A0A8J2J707"/>
<feature type="region of interest" description="Disordered" evidence="1">
    <location>
        <begin position="29"/>
        <end position="55"/>
    </location>
</feature>
<dbReference type="Proteomes" id="UP000708208">
    <property type="component" value="Unassembled WGS sequence"/>
</dbReference>
<reference evidence="2" key="1">
    <citation type="submission" date="2021-06" db="EMBL/GenBank/DDBJ databases">
        <authorList>
            <person name="Hodson N. C."/>
            <person name="Mongue J. A."/>
            <person name="Jaron S. K."/>
        </authorList>
    </citation>
    <scope>NUCLEOTIDE SEQUENCE</scope>
</reference>
<accession>A0A8J2J707</accession>
<protein>
    <submittedName>
        <fullName evidence="2">Uncharacterized protein</fullName>
    </submittedName>
</protein>
<evidence type="ECO:0000313" key="3">
    <source>
        <dbReference type="Proteomes" id="UP000708208"/>
    </source>
</evidence>
<comment type="caution">
    <text evidence="2">The sequence shown here is derived from an EMBL/GenBank/DDBJ whole genome shotgun (WGS) entry which is preliminary data.</text>
</comment>
<dbReference type="EMBL" id="CAJVCH010009110">
    <property type="protein sequence ID" value="CAG7665875.1"/>
    <property type="molecule type" value="Genomic_DNA"/>
</dbReference>